<gene>
    <name evidence="1" type="ORF">F5148DRAFT_1220213</name>
</gene>
<keyword evidence="2" id="KW-1185">Reference proteome</keyword>
<protein>
    <submittedName>
        <fullName evidence="1">Uncharacterized protein</fullName>
    </submittedName>
</protein>
<accession>A0ACC0U247</accession>
<feature type="non-terminal residue" evidence="1">
    <location>
        <position position="113"/>
    </location>
</feature>
<dbReference type="EMBL" id="JAGFNK010000207">
    <property type="protein sequence ID" value="KAI9458716.1"/>
    <property type="molecule type" value="Genomic_DNA"/>
</dbReference>
<organism evidence="1 2">
    <name type="scientific">Russula earlei</name>
    <dbReference type="NCBI Taxonomy" id="71964"/>
    <lineage>
        <taxon>Eukaryota</taxon>
        <taxon>Fungi</taxon>
        <taxon>Dikarya</taxon>
        <taxon>Basidiomycota</taxon>
        <taxon>Agaricomycotina</taxon>
        <taxon>Agaricomycetes</taxon>
        <taxon>Russulales</taxon>
        <taxon>Russulaceae</taxon>
        <taxon>Russula</taxon>
    </lineage>
</organism>
<proteinExistence type="predicted"/>
<comment type="caution">
    <text evidence="1">The sequence shown here is derived from an EMBL/GenBank/DDBJ whole genome shotgun (WGS) entry which is preliminary data.</text>
</comment>
<reference evidence="1" key="1">
    <citation type="submission" date="2021-03" db="EMBL/GenBank/DDBJ databases">
        <title>Evolutionary priming and transition to the ectomycorrhizal habit in an iconic lineage of mushroom-forming fungi: is preadaptation a requirement?</title>
        <authorList>
            <consortium name="DOE Joint Genome Institute"/>
            <person name="Looney B.P."/>
            <person name="Miyauchi S."/>
            <person name="Morin E."/>
            <person name="Drula E."/>
            <person name="Courty P.E."/>
            <person name="Chicoki N."/>
            <person name="Fauchery L."/>
            <person name="Kohler A."/>
            <person name="Kuo A."/>
            <person name="LaButti K."/>
            <person name="Pangilinan J."/>
            <person name="Lipzen A."/>
            <person name="Riley R."/>
            <person name="Andreopoulos W."/>
            <person name="He G."/>
            <person name="Johnson J."/>
            <person name="Barry K.W."/>
            <person name="Grigoriev I.V."/>
            <person name="Nagy L."/>
            <person name="Hibbett D."/>
            <person name="Henrissat B."/>
            <person name="Matheny P.B."/>
            <person name="Labbe J."/>
            <person name="Martin A.F."/>
        </authorList>
    </citation>
    <scope>NUCLEOTIDE SEQUENCE</scope>
    <source>
        <strain evidence="1">BPL698</strain>
    </source>
</reference>
<dbReference type="Proteomes" id="UP001207468">
    <property type="component" value="Unassembled WGS sequence"/>
</dbReference>
<evidence type="ECO:0000313" key="2">
    <source>
        <dbReference type="Proteomes" id="UP001207468"/>
    </source>
</evidence>
<name>A0ACC0U247_9AGAM</name>
<evidence type="ECO:0000313" key="1">
    <source>
        <dbReference type="EMBL" id="KAI9458716.1"/>
    </source>
</evidence>
<sequence length="113" mass="12364">MMGRDACFLAAASSVSVFMHAFFPLSFQCGSPFFSFFVIFSMHNKPHIPASPASESCVQFPQVSLASFLPGACVCFSVFFLSVFSSFSSQAVVTTTMSLSQWQPQCDGHNHDR</sequence>